<dbReference type="HOGENOM" id="CLU_2058061_0_0_6"/>
<dbReference type="InterPro" id="IPR029063">
    <property type="entry name" value="SAM-dependent_MTases_sf"/>
</dbReference>
<dbReference type="KEGG" id="gsn:YC6258_05458"/>
<sequence>MNIPGHFYVADLTKPAIDFLETYDVIVDGNCLHCIIGDDRRTFLNLVFQSLLKNGVFFVSSLCSKDDHNAQIIKDGFAYRHISSVNNLISELEGIGFHILKTNIYEREKYNHITVHVKK</sequence>
<keyword evidence="2" id="KW-1185">Reference proteome</keyword>
<dbReference type="STRING" id="1445510.YC6258_05458"/>
<dbReference type="PATRIC" id="fig|1445510.3.peg.5420"/>
<protein>
    <submittedName>
        <fullName evidence="1">Uncharacterized protein</fullName>
    </submittedName>
</protein>
<reference evidence="1 2" key="1">
    <citation type="submission" date="2014-01" db="EMBL/GenBank/DDBJ databases">
        <title>Full genme sequencing of cellulolytic bacterium Gynuella sunshinyii YC6258T gen. nov., sp. nov.</title>
        <authorList>
            <person name="Khan H."/>
            <person name="Chung E.J."/>
            <person name="Chung Y.R."/>
        </authorList>
    </citation>
    <scope>NUCLEOTIDE SEQUENCE [LARGE SCALE GENOMIC DNA]</scope>
    <source>
        <strain evidence="1 2">YC6258</strain>
    </source>
</reference>
<dbReference type="EMBL" id="CP007142">
    <property type="protein sequence ID" value="AJQ97488.1"/>
    <property type="molecule type" value="Genomic_DNA"/>
</dbReference>
<dbReference type="Proteomes" id="UP000032266">
    <property type="component" value="Chromosome"/>
</dbReference>
<dbReference type="Gene3D" id="3.40.50.150">
    <property type="entry name" value="Vaccinia Virus protein VP39"/>
    <property type="match status" value="1"/>
</dbReference>
<dbReference type="SUPFAM" id="SSF53335">
    <property type="entry name" value="S-adenosyl-L-methionine-dependent methyltransferases"/>
    <property type="match status" value="1"/>
</dbReference>
<name>A0A0C5VVY6_9GAMM</name>
<organism evidence="1 2">
    <name type="scientific">Gynuella sunshinyii YC6258</name>
    <dbReference type="NCBI Taxonomy" id="1445510"/>
    <lineage>
        <taxon>Bacteria</taxon>
        <taxon>Pseudomonadati</taxon>
        <taxon>Pseudomonadota</taxon>
        <taxon>Gammaproteobacteria</taxon>
        <taxon>Oceanospirillales</taxon>
        <taxon>Saccharospirillaceae</taxon>
        <taxon>Gynuella</taxon>
    </lineage>
</organism>
<evidence type="ECO:0000313" key="2">
    <source>
        <dbReference type="Proteomes" id="UP000032266"/>
    </source>
</evidence>
<proteinExistence type="predicted"/>
<accession>A0A0C5VVY6</accession>
<gene>
    <name evidence="1" type="ORF">YC6258_05458</name>
</gene>
<dbReference type="AlphaFoldDB" id="A0A0C5VVY6"/>
<evidence type="ECO:0000313" key="1">
    <source>
        <dbReference type="EMBL" id="AJQ97488.1"/>
    </source>
</evidence>